<sequence>MKKLSLVLAATVVCAPLWMSSAQAQFAKPEDAIKYRQSAFSMLSTHMSRLQPVLKGQVAFDAAAVKANVAVIQTLSTLPWSAFGAGTQGTSSAKPEIWSDAAGFKAAQQKFQASVVQLSAAADSGDLSKLRSAAGDVGASCKACHDSYRAKK</sequence>
<comment type="caution">
    <text evidence="9">The sequence shown here is derived from an EMBL/GenBank/DDBJ whole genome shotgun (WGS) entry which is preliminary data.</text>
</comment>
<evidence type="ECO:0000313" key="9">
    <source>
        <dbReference type="EMBL" id="MBZ1351233.1"/>
    </source>
</evidence>
<evidence type="ECO:0000256" key="7">
    <source>
        <dbReference type="PIRSR" id="PIRSR000027-2"/>
    </source>
</evidence>
<feature type="binding site" description="axial binding residue" evidence="6">
    <location>
        <position position="145"/>
    </location>
    <ligand>
        <name>heme c</name>
        <dbReference type="ChEBI" id="CHEBI:61717"/>
    </ligand>
    <ligandPart>
        <name>Fe</name>
        <dbReference type="ChEBI" id="CHEBI:18248"/>
    </ligandPart>
</feature>
<dbReference type="EMBL" id="JAHXRI010000010">
    <property type="protein sequence ID" value="MBZ1351233.1"/>
    <property type="molecule type" value="Genomic_DNA"/>
</dbReference>
<dbReference type="GO" id="GO:0022900">
    <property type="term" value="P:electron transport chain"/>
    <property type="evidence" value="ECO:0007669"/>
    <property type="project" value="InterPro"/>
</dbReference>
<gene>
    <name evidence="9" type="ORF">KZZ10_11300</name>
</gene>
<keyword evidence="5 6" id="KW-0408">Iron</keyword>
<dbReference type="GO" id="GO:0009055">
    <property type="term" value="F:electron transfer activity"/>
    <property type="evidence" value="ECO:0007669"/>
    <property type="project" value="InterPro"/>
</dbReference>
<evidence type="ECO:0000256" key="6">
    <source>
        <dbReference type="PIRSR" id="PIRSR000027-1"/>
    </source>
</evidence>
<evidence type="ECO:0000313" key="10">
    <source>
        <dbReference type="Proteomes" id="UP000739565"/>
    </source>
</evidence>
<evidence type="ECO:0000256" key="4">
    <source>
        <dbReference type="ARBA" id="ARBA00022982"/>
    </source>
</evidence>
<evidence type="ECO:0000256" key="5">
    <source>
        <dbReference type="ARBA" id="ARBA00023004"/>
    </source>
</evidence>
<feature type="signal peptide" evidence="8">
    <location>
        <begin position="1"/>
        <end position="24"/>
    </location>
</feature>
<comment type="PTM">
    <text evidence="7">Binds 1 heme group per subunit.</text>
</comment>
<evidence type="ECO:0000256" key="3">
    <source>
        <dbReference type="ARBA" id="ARBA00022723"/>
    </source>
</evidence>
<organism evidence="9 10">
    <name type="scientific">Zwartia hollandica</name>
    <dbReference type="NCBI Taxonomy" id="324606"/>
    <lineage>
        <taxon>Bacteria</taxon>
        <taxon>Pseudomonadati</taxon>
        <taxon>Pseudomonadota</taxon>
        <taxon>Betaproteobacteria</taxon>
        <taxon>Burkholderiales</taxon>
        <taxon>Alcaligenaceae</taxon>
        <taxon>Zwartia</taxon>
    </lineage>
</organism>
<dbReference type="Proteomes" id="UP000739565">
    <property type="component" value="Unassembled WGS sequence"/>
</dbReference>
<evidence type="ECO:0000256" key="1">
    <source>
        <dbReference type="ARBA" id="ARBA00022448"/>
    </source>
</evidence>
<feature type="chain" id="PRO_5037630037" evidence="8">
    <location>
        <begin position="25"/>
        <end position="152"/>
    </location>
</feature>
<keyword evidence="2 7" id="KW-0349">Heme</keyword>
<dbReference type="AlphaFoldDB" id="A0A953NBC7"/>
<dbReference type="GO" id="GO:0042597">
    <property type="term" value="C:periplasmic space"/>
    <property type="evidence" value="ECO:0007669"/>
    <property type="project" value="InterPro"/>
</dbReference>
<keyword evidence="10" id="KW-1185">Reference proteome</keyword>
<keyword evidence="4" id="KW-0249">Electron transport</keyword>
<dbReference type="GO" id="GO:0020037">
    <property type="term" value="F:heme binding"/>
    <property type="evidence" value="ECO:0007669"/>
    <property type="project" value="InterPro"/>
</dbReference>
<proteinExistence type="predicted"/>
<feature type="binding site" description="covalent" evidence="7">
    <location>
        <position position="141"/>
    </location>
    <ligand>
        <name>heme c</name>
        <dbReference type="ChEBI" id="CHEBI:61717"/>
    </ligand>
</feature>
<dbReference type="PIRSF" id="PIRSF000027">
    <property type="entry name" value="Cytc_c_prime"/>
    <property type="match status" value="1"/>
</dbReference>
<name>A0A953NBC7_9BURK</name>
<evidence type="ECO:0000256" key="8">
    <source>
        <dbReference type="SAM" id="SignalP"/>
    </source>
</evidence>
<keyword evidence="3 6" id="KW-0479">Metal-binding</keyword>
<dbReference type="Pfam" id="PF01322">
    <property type="entry name" value="Cytochrom_C_2"/>
    <property type="match status" value="1"/>
</dbReference>
<accession>A0A953NBC7</accession>
<evidence type="ECO:0000256" key="2">
    <source>
        <dbReference type="ARBA" id="ARBA00022617"/>
    </source>
</evidence>
<feature type="binding site" description="covalent" evidence="7">
    <location>
        <position position="144"/>
    </location>
    <ligand>
        <name>heme c</name>
        <dbReference type="ChEBI" id="CHEBI:61717"/>
    </ligand>
</feature>
<dbReference type="SUPFAM" id="SSF47175">
    <property type="entry name" value="Cytochromes"/>
    <property type="match status" value="1"/>
</dbReference>
<reference evidence="9" key="1">
    <citation type="submission" date="2021-07" db="EMBL/GenBank/DDBJ databases">
        <title>New genus and species of the family Alcaligenaceae.</title>
        <authorList>
            <person name="Hahn M.W."/>
        </authorList>
    </citation>
    <scope>NUCLEOTIDE SEQUENCE</scope>
    <source>
        <strain evidence="9">LF4-65</strain>
    </source>
</reference>
<dbReference type="InterPro" id="IPR015984">
    <property type="entry name" value="Cyt_c_prime_subgr"/>
</dbReference>
<dbReference type="InterPro" id="IPR012127">
    <property type="entry name" value="Cyt_c_prime"/>
</dbReference>
<protein>
    <submittedName>
        <fullName evidence="9">Cytochrome c</fullName>
    </submittedName>
</protein>
<dbReference type="PRINTS" id="PR00608">
    <property type="entry name" value="CYTCHROMECII"/>
</dbReference>
<dbReference type="GO" id="GO:0005506">
    <property type="term" value="F:iron ion binding"/>
    <property type="evidence" value="ECO:0007669"/>
    <property type="project" value="InterPro"/>
</dbReference>
<dbReference type="RefSeq" id="WP_259661643.1">
    <property type="nucleotide sequence ID" value="NZ_JAHXRI010000010.1"/>
</dbReference>
<keyword evidence="1" id="KW-0813">Transport</keyword>
<dbReference type="PROSITE" id="PS51009">
    <property type="entry name" value="CYTCII"/>
    <property type="match status" value="1"/>
</dbReference>
<dbReference type="InterPro" id="IPR010980">
    <property type="entry name" value="Cyt_c/b562"/>
</dbReference>
<keyword evidence="8" id="KW-0732">Signal</keyword>
<dbReference type="Gene3D" id="1.20.120.10">
    <property type="entry name" value="Cytochrome c/b562"/>
    <property type="match status" value="1"/>
</dbReference>
<dbReference type="InterPro" id="IPR002321">
    <property type="entry name" value="Cyt_c_II"/>
</dbReference>